<dbReference type="GO" id="GO:0061651">
    <property type="term" value="F:Atg12 conjugating enzyme activity"/>
    <property type="evidence" value="ECO:0007669"/>
    <property type="project" value="TreeGrafter"/>
</dbReference>
<gene>
    <name evidence="8" type="ORF">CHLNCDRAFT_136113</name>
</gene>
<keyword evidence="5" id="KW-0072">Autophagy</keyword>
<dbReference type="GO" id="GO:0032446">
    <property type="term" value="P:protein modification by small protein conjugation"/>
    <property type="evidence" value="ECO:0007669"/>
    <property type="project" value="TreeGrafter"/>
</dbReference>
<evidence type="ECO:0000256" key="7">
    <source>
        <dbReference type="SAM" id="MobiDB-lite"/>
    </source>
</evidence>
<dbReference type="PANTHER" id="PTHR14957:SF1">
    <property type="entry name" value="UBIQUITIN-LIKE-CONJUGATING ENZYME ATG10"/>
    <property type="match status" value="1"/>
</dbReference>
<feature type="compositionally biased region" description="Low complexity" evidence="7">
    <location>
        <begin position="54"/>
        <end position="63"/>
    </location>
</feature>
<keyword evidence="3" id="KW-0808">Transferase</keyword>
<dbReference type="GO" id="GO:0005829">
    <property type="term" value="C:cytosol"/>
    <property type="evidence" value="ECO:0007669"/>
    <property type="project" value="TreeGrafter"/>
</dbReference>
<proteinExistence type="inferred from homology"/>
<dbReference type="AlphaFoldDB" id="E1ZJS5"/>
<evidence type="ECO:0000256" key="2">
    <source>
        <dbReference type="ARBA" id="ARBA00021099"/>
    </source>
</evidence>
<dbReference type="KEGG" id="cvr:CHLNCDRAFT_136113"/>
<feature type="region of interest" description="Disordered" evidence="7">
    <location>
        <begin position="176"/>
        <end position="204"/>
    </location>
</feature>
<keyword evidence="9" id="KW-1185">Reference proteome</keyword>
<feature type="region of interest" description="Disordered" evidence="7">
    <location>
        <begin position="48"/>
        <end position="86"/>
    </location>
</feature>
<evidence type="ECO:0000256" key="4">
    <source>
        <dbReference type="ARBA" id="ARBA00022786"/>
    </source>
</evidence>
<reference evidence="8 9" key="1">
    <citation type="journal article" date="2010" name="Plant Cell">
        <title>The Chlorella variabilis NC64A genome reveals adaptation to photosymbiosis, coevolution with viruses, and cryptic sex.</title>
        <authorList>
            <person name="Blanc G."/>
            <person name="Duncan G."/>
            <person name="Agarkova I."/>
            <person name="Borodovsky M."/>
            <person name="Gurnon J."/>
            <person name="Kuo A."/>
            <person name="Lindquist E."/>
            <person name="Lucas S."/>
            <person name="Pangilinan J."/>
            <person name="Polle J."/>
            <person name="Salamov A."/>
            <person name="Terry A."/>
            <person name="Yamada T."/>
            <person name="Dunigan D.D."/>
            <person name="Grigoriev I.V."/>
            <person name="Claverie J.M."/>
            <person name="Van Etten J.L."/>
        </authorList>
    </citation>
    <scope>NUCLEOTIDE SEQUENCE [LARGE SCALE GENOMIC DNA]</scope>
    <source>
        <strain evidence="8 9">NC64A</strain>
    </source>
</reference>
<evidence type="ECO:0000256" key="6">
    <source>
        <dbReference type="ARBA" id="ARBA00029833"/>
    </source>
</evidence>
<dbReference type="Proteomes" id="UP000008141">
    <property type="component" value="Unassembled WGS sequence"/>
</dbReference>
<feature type="compositionally biased region" description="Low complexity" evidence="7">
    <location>
        <begin position="74"/>
        <end position="85"/>
    </location>
</feature>
<dbReference type="InterPro" id="IPR007135">
    <property type="entry name" value="Atg3/Atg10"/>
</dbReference>
<evidence type="ECO:0000313" key="9">
    <source>
        <dbReference type="Proteomes" id="UP000008141"/>
    </source>
</evidence>
<dbReference type="GO" id="GO:0000045">
    <property type="term" value="P:autophagosome assembly"/>
    <property type="evidence" value="ECO:0007669"/>
    <property type="project" value="TreeGrafter"/>
</dbReference>
<dbReference type="GeneID" id="17353521"/>
<evidence type="ECO:0000256" key="5">
    <source>
        <dbReference type="ARBA" id="ARBA00023006"/>
    </source>
</evidence>
<dbReference type="GO" id="GO:0000422">
    <property type="term" value="P:autophagy of mitochondrion"/>
    <property type="evidence" value="ECO:0007669"/>
    <property type="project" value="TreeGrafter"/>
</dbReference>
<dbReference type="Gene3D" id="3.30.1460.50">
    <property type="match status" value="1"/>
</dbReference>
<evidence type="ECO:0000256" key="1">
    <source>
        <dbReference type="ARBA" id="ARBA00005696"/>
    </source>
</evidence>
<dbReference type="OrthoDB" id="515396at2759"/>
<keyword evidence="4" id="KW-0833">Ubl conjugation pathway</keyword>
<name>E1ZJS5_CHLVA</name>
<evidence type="ECO:0000256" key="3">
    <source>
        <dbReference type="ARBA" id="ARBA00022679"/>
    </source>
</evidence>
<feature type="compositionally biased region" description="Low complexity" evidence="7">
    <location>
        <begin position="183"/>
        <end position="204"/>
    </location>
</feature>
<evidence type="ECO:0000313" key="8">
    <source>
        <dbReference type="EMBL" id="EFN54044.1"/>
    </source>
</evidence>
<accession>E1ZJS5</accession>
<comment type="similarity">
    <text evidence="1">Belongs to the ATG10 family.</text>
</comment>
<dbReference type="Pfam" id="PF03987">
    <property type="entry name" value="Autophagy_act_C"/>
    <property type="match status" value="2"/>
</dbReference>
<sequence length="242" mass="24910">MITAEEFAAGAQMLAAAWGRCLAGDTQWCWQASTHPFAASVRTVLPPPLPPEAAPAAAGALPPTDQPSSAQRKAGSPGPASTSSGDVGFAIQEEEEDPASVAGSPAGSSSPPQLLTLTCHVAYHPSYRVPVLYFEAVGPNGVPLGLGAEHPLLRRPFYMLHPCQTEAIMQLLTNPEDDSQLDGAPAAAAAGSREATGATALPPQAAPAAHGRMLRYLLAWLSVAGQPLGLSPPVELWLQASS</sequence>
<dbReference type="EMBL" id="GL433849">
    <property type="protein sequence ID" value="EFN54044.1"/>
    <property type="molecule type" value="Genomic_DNA"/>
</dbReference>
<dbReference type="PANTHER" id="PTHR14957">
    <property type="entry name" value="UBIQUITIN-LIKE-CONJUGATING ENZYME ATG10"/>
    <property type="match status" value="1"/>
</dbReference>
<dbReference type="InParanoid" id="E1ZJS5"/>
<organism evidence="9">
    <name type="scientific">Chlorella variabilis</name>
    <name type="common">Green alga</name>
    <dbReference type="NCBI Taxonomy" id="554065"/>
    <lineage>
        <taxon>Eukaryota</taxon>
        <taxon>Viridiplantae</taxon>
        <taxon>Chlorophyta</taxon>
        <taxon>core chlorophytes</taxon>
        <taxon>Trebouxiophyceae</taxon>
        <taxon>Chlorellales</taxon>
        <taxon>Chlorellaceae</taxon>
        <taxon>Chlorella clade</taxon>
        <taxon>Chlorella</taxon>
    </lineage>
</organism>
<protein>
    <recommendedName>
        <fullName evidence="2">Ubiquitin-like-conjugating enzyme ATG10</fullName>
    </recommendedName>
    <alternativeName>
        <fullName evidence="6">Autophagy-related protein 10</fullName>
    </alternativeName>
</protein>
<dbReference type="RefSeq" id="XP_005846146.1">
    <property type="nucleotide sequence ID" value="XM_005846084.1"/>
</dbReference>